<organism evidence="1 2">
    <name type="scientific">Actinoplanes regularis</name>
    <dbReference type="NCBI Taxonomy" id="52697"/>
    <lineage>
        <taxon>Bacteria</taxon>
        <taxon>Bacillati</taxon>
        <taxon>Actinomycetota</taxon>
        <taxon>Actinomycetes</taxon>
        <taxon>Micromonosporales</taxon>
        <taxon>Micromonosporaceae</taxon>
        <taxon>Actinoplanes</taxon>
    </lineage>
</organism>
<keyword evidence="2" id="KW-1185">Reference proteome</keyword>
<name>A0A239AHI1_9ACTN</name>
<dbReference type="OrthoDB" id="3806873at2"/>
<dbReference type="Proteomes" id="UP000198415">
    <property type="component" value="Unassembled WGS sequence"/>
</dbReference>
<evidence type="ECO:0000313" key="1">
    <source>
        <dbReference type="EMBL" id="SNR95097.1"/>
    </source>
</evidence>
<dbReference type="AlphaFoldDB" id="A0A239AHI1"/>
<sequence>MLDFEFTHLNFRVADFALAWRGYQYEVIRGYHEVQPLSELEQELILPTYHAWLFLGLAGEDATGLDLTWNLAHLQRHLPS</sequence>
<dbReference type="InterPro" id="IPR011009">
    <property type="entry name" value="Kinase-like_dom_sf"/>
</dbReference>
<gene>
    <name evidence="1" type="ORF">SAMN06264365_107353</name>
</gene>
<accession>A0A239AHI1</accession>
<dbReference type="EMBL" id="FZNR01000007">
    <property type="protein sequence ID" value="SNR95097.1"/>
    <property type="molecule type" value="Genomic_DNA"/>
</dbReference>
<dbReference type="SUPFAM" id="SSF56112">
    <property type="entry name" value="Protein kinase-like (PK-like)"/>
    <property type="match status" value="1"/>
</dbReference>
<proteinExistence type="predicted"/>
<protein>
    <recommendedName>
        <fullName evidence="3">Phosphotransferase enzyme family protein</fullName>
    </recommendedName>
</protein>
<reference evidence="1 2" key="1">
    <citation type="submission" date="2017-06" db="EMBL/GenBank/DDBJ databases">
        <authorList>
            <person name="Kim H.J."/>
            <person name="Triplett B.A."/>
        </authorList>
    </citation>
    <scope>NUCLEOTIDE SEQUENCE [LARGE SCALE GENOMIC DNA]</scope>
    <source>
        <strain evidence="1 2">DSM 43151</strain>
    </source>
</reference>
<evidence type="ECO:0000313" key="2">
    <source>
        <dbReference type="Proteomes" id="UP000198415"/>
    </source>
</evidence>
<dbReference type="RefSeq" id="WP_089294896.1">
    <property type="nucleotide sequence ID" value="NZ_BOMU01000120.1"/>
</dbReference>
<evidence type="ECO:0008006" key="3">
    <source>
        <dbReference type="Google" id="ProtNLM"/>
    </source>
</evidence>